<comment type="caution">
    <text evidence="1">The sequence shown here is derived from an EMBL/GenBank/DDBJ whole genome shotgun (WGS) entry which is preliminary data.</text>
</comment>
<dbReference type="Proteomes" id="UP001150603">
    <property type="component" value="Unassembled WGS sequence"/>
</dbReference>
<evidence type="ECO:0000313" key="1">
    <source>
        <dbReference type="EMBL" id="KAJ1937942.1"/>
    </source>
</evidence>
<name>A0ACC1J571_9FUNG</name>
<proteinExistence type="predicted"/>
<protein>
    <submittedName>
        <fullName evidence="1">Uncharacterized protein</fullName>
    </submittedName>
</protein>
<evidence type="ECO:0000313" key="2">
    <source>
        <dbReference type="Proteomes" id="UP001150603"/>
    </source>
</evidence>
<keyword evidence="2" id="KW-1185">Reference proteome</keyword>
<gene>
    <name evidence="1" type="ORF">FBU59_004601</name>
</gene>
<organism evidence="1 2">
    <name type="scientific">Linderina macrospora</name>
    <dbReference type="NCBI Taxonomy" id="4868"/>
    <lineage>
        <taxon>Eukaryota</taxon>
        <taxon>Fungi</taxon>
        <taxon>Fungi incertae sedis</taxon>
        <taxon>Zoopagomycota</taxon>
        <taxon>Kickxellomycotina</taxon>
        <taxon>Kickxellomycetes</taxon>
        <taxon>Kickxellales</taxon>
        <taxon>Kickxellaceae</taxon>
        <taxon>Linderina</taxon>
    </lineage>
</organism>
<dbReference type="EMBL" id="JANBPW010003343">
    <property type="protein sequence ID" value="KAJ1937942.1"/>
    <property type="molecule type" value="Genomic_DNA"/>
</dbReference>
<sequence length="493" mass="51812">MDLLSEFNSTYNYLFGTLPSDTVATPHNVSTLSDSQFNAAATAAAPTVLPRLVQNNGGSTAPGLGALLSPISDNGRKNNQKNARGNADKGNTRSDSDYGSSADEKVGNDSTSESGASESDTDSASSEAQREKERRREEEERKAAEQRSRRREQLKQQVAFERMKERHRRQVVSPKSGPKTIARWQQDASMSAVIGSGFGSGNDTFPSVQSAIAQDALHASSGTINRGYMAGVIQHSASNQGYAVPGGGLAAHGLYSNTLANASLPNIGANFQDAQFAANQTLAHGTPLSPQRLPAMDPSLAANYSHVSGQQIQQVNGAYYMALGAVSGPLSPQQVSSVATPLPPASVQQGPPAYPVKLASVVKKPKNLYLSDSSEDDNETSSLSGSDSNTGSNTDSIDFEYDAPDAAAARSDKAGSKAANPARVATDCGESGFTSSDSGVIDVSRKGSRVMLADDDRTDDRTVVRDSSSSDALSDLSSNSQSSSKRQVRFNET</sequence>
<feature type="non-terminal residue" evidence="1">
    <location>
        <position position="493"/>
    </location>
</feature>
<reference evidence="1" key="1">
    <citation type="submission" date="2022-07" db="EMBL/GenBank/DDBJ databases">
        <title>Phylogenomic reconstructions and comparative analyses of Kickxellomycotina fungi.</title>
        <authorList>
            <person name="Reynolds N.K."/>
            <person name="Stajich J.E."/>
            <person name="Barry K."/>
            <person name="Grigoriev I.V."/>
            <person name="Crous P."/>
            <person name="Smith M.E."/>
        </authorList>
    </citation>
    <scope>NUCLEOTIDE SEQUENCE</scope>
    <source>
        <strain evidence="1">NRRL 5244</strain>
    </source>
</reference>
<accession>A0ACC1J571</accession>